<dbReference type="PIRSF" id="PIRSF001589">
    <property type="entry name" value="Asn_synthetase_glu-h"/>
    <property type="match status" value="1"/>
</dbReference>
<dbReference type="Gene3D" id="3.60.20.10">
    <property type="entry name" value="Glutamine Phosphoribosylpyrophosphate, subunit 1, domain 1"/>
    <property type="match status" value="1"/>
</dbReference>
<dbReference type="PANTHER" id="PTHR43284">
    <property type="entry name" value="ASPARAGINE SYNTHETASE (GLUTAMINE-HYDROLYZING)"/>
    <property type="match status" value="1"/>
</dbReference>
<organism evidence="12 13">
    <name type="scientific">Hanstruepera neustonica</name>
    <dbReference type="NCBI Taxonomy" id="1445657"/>
    <lineage>
        <taxon>Bacteria</taxon>
        <taxon>Pseudomonadati</taxon>
        <taxon>Bacteroidota</taxon>
        <taxon>Flavobacteriia</taxon>
        <taxon>Flavobacteriales</taxon>
        <taxon>Flavobacteriaceae</taxon>
        <taxon>Hanstruepera</taxon>
    </lineage>
</organism>
<keyword evidence="4 9" id="KW-0547">Nucleotide-binding</keyword>
<feature type="domain" description="Glutamine amidotransferase type-2" evidence="11">
    <location>
        <begin position="2"/>
        <end position="215"/>
    </location>
</feature>
<reference evidence="12 13" key="1">
    <citation type="submission" date="2018-01" db="EMBL/GenBank/DDBJ databases">
        <title>The draft genome of Hanstruepera neustonica JCM19743.</title>
        <authorList>
            <person name="He R.-H."/>
            <person name="Du Z.-J."/>
        </authorList>
    </citation>
    <scope>NUCLEOTIDE SEQUENCE [LARGE SCALE GENOMIC DNA]</scope>
    <source>
        <strain evidence="12 13">JCM19743</strain>
    </source>
</reference>
<dbReference type="InterPro" id="IPR014729">
    <property type="entry name" value="Rossmann-like_a/b/a_fold"/>
</dbReference>
<dbReference type="InterPro" id="IPR051786">
    <property type="entry name" value="ASN_synthetase/amidase"/>
</dbReference>
<dbReference type="InterPro" id="IPR033738">
    <property type="entry name" value="AsnB_N"/>
</dbReference>
<feature type="binding site" evidence="9">
    <location>
        <position position="102"/>
    </location>
    <ligand>
        <name>L-glutamine</name>
        <dbReference type="ChEBI" id="CHEBI:58359"/>
    </ligand>
</feature>
<evidence type="ECO:0000256" key="9">
    <source>
        <dbReference type="PIRSR" id="PIRSR001589-2"/>
    </source>
</evidence>
<evidence type="ECO:0000256" key="4">
    <source>
        <dbReference type="ARBA" id="ARBA00022741"/>
    </source>
</evidence>
<feature type="active site" description="For GATase activity" evidence="8">
    <location>
        <position position="2"/>
    </location>
</feature>
<comment type="catalytic activity">
    <reaction evidence="7">
        <text>L-aspartate + L-glutamine + ATP + H2O = L-asparagine + L-glutamate + AMP + diphosphate + H(+)</text>
        <dbReference type="Rhea" id="RHEA:12228"/>
        <dbReference type="ChEBI" id="CHEBI:15377"/>
        <dbReference type="ChEBI" id="CHEBI:15378"/>
        <dbReference type="ChEBI" id="CHEBI:29985"/>
        <dbReference type="ChEBI" id="CHEBI:29991"/>
        <dbReference type="ChEBI" id="CHEBI:30616"/>
        <dbReference type="ChEBI" id="CHEBI:33019"/>
        <dbReference type="ChEBI" id="CHEBI:58048"/>
        <dbReference type="ChEBI" id="CHEBI:58359"/>
        <dbReference type="ChEBI" id="CHEBI:456215"/>
        <dbReference type="EC" id="6.3.5.4"/>
    </reaction>
</comment>
<evidence type="ECO:0000256" key="8">
    <source>
        <dbReference type="PIRSR" id="PIRSR001589-1"/>
    </source>
</evidence>
<evidence type="ECO:0000259" key="11">
    <source>
        <dbReference type="PROSITE" id="PS51278"/>
    </source>
</evidence>
<feature type="site" description="Important for beta-aspartyl-AMP intermediate formation" evidence="10">
    <location>
        <position position="368"/>
    </location>
</feature>
<evidence type="ECO:0000256" key="5">
    <source>
        <dbReference type="ARBA" id="ARBA00022840"/>
    </source>
</evidence>
<evidence type="ECO:0000256" key="3">
    <source>
        <dbReference type="ARBA" id="ARBA00012737"/>
    </source>
</evidence>
<dbReference type="AlphaFoldDB" id="A0A2K1DZ33"/>
<sequence>MCGINGVFVRKSDGLDLKSAIVTMNKKLVHRGPDDNGTWSHENGNLALGQTRLSILDLSDAGHQPMIEKSTGNVIVYNGEIFNYKILNDQFLRDEKFDSHSDTETILKLYRKFGLEMLKYLNGMFAFGLWDAKKEQLILARDRSGKKPLYYTEMNNGFTFSSELKALFELPYVRKEIDNKVLYDFLTFNTVSTPNTMFQGISKFKPGHYMVVDNNGIVDYGSFNDLKFKELNFSTENELTDLVYNKLDESVKLRMISDVPVGAFLSGGVDSSAIVALMRENTKNEIKTFTIGFEGQPDYNELHYAEQIAHRYHTNHFVKTVTPQDLLDFIPKITDIYDEPQADPTAIPIYFISKLAKENDIKVVLNGDGPDELFSGYSNYQRYVNSYCYYRMGKKAPRVLKSVVNKAVEIIKPDSPWSEMTNRLLKHQDFYWPGAGGMKEHVKNKLLSDNFKQQIEGHSSYFYVKELKQDYLNFLDGHPYDFVNWLCYSGYRQAITEKFLFRADRLGMANSIEARSPFLNHEMVQLALSIPGAYKIKNRVNKYILKKALERILPDDILYRKKMGFNLPIREWASETIYNGVKSDITLFNKETNLFNLDEVNNQLQLLKDGNQQYTNNVWTIYFLMNWFKKWF</sequence>
<dbReference type="RefSeq" id="WP_103051808.1">
    <property type="nucleotide sequence ID" value="NZ_POWF01000003.1"/>
</dbReference>
<dbReference type="SUPFAM" id="SSF52402">
    <property type="entry name" value="Adenine nucleotide alpha hydrolases-like"/>
    <property type="match status" value="1"/>
</dbReference>
<keyword evidence="6 8" id="KW-0315">Glutamine amidotransferase</keyword>
<dbReference type="EC" id="6.3.5.4" evidence="3"/>
<comment type="caution">
    <text evidence="12">The sequence shown here is derived from an EMBL/GenBank/DDBJ whole genome shotgun (WGS) entry which is preliminary data.</text>
</comment>
<dbReference type="CDD" id="cd01991">
    <property type="entry name" value="Asn_synthase_B_C"/>
    <property type="match status" value="1"/>
</dbReference>
<dbReference type="SUPFAM" id="SSF56235">
    <property type="entry name" value="N-terminal nucleophile aminohydrolases (Ntn hydrolases)"/>
    <property type="match status" value="1"/>
</dbReference>
<evidence type="ECO:0000313" key="12">
    <source>
        <dbReference type="EMBL" id="PNQ73285.1"/>
    </source>
</evidence>
<dbReference type="GO" id="GO:0006529">
    <property type="term" value="P:asparagine biosynthetic process"/>
    <property type="evidence" value="ECO:0007669"/>
    <property type="project" value="UniProtKB-KW"/>
</dbReference>
<dbReference type="NCBIfam" id="TIGR01536">
    <property type="entry name" value="asn_synth_AEB"/>
    <property type="match status" value="1"/>
</dbReference>
<keyword evidence="8" id="KW-0028">Amino-acid biosynthesis</keyword>
<dbReference type="GO" id="GO:0005829">
    <property type="term" value="C:cytosol"/>
    <property type="evidence" value="ECO:0007669"/>
    <property type="project" value="TreeGrafter"/>
</dbReference>
<evidence type="ECO:0000256" key="7">
    <source>
        <dbReference type="ARBA" id="ARBA00048741"/>
    </source>
</evidence>
<feature type="binding site" evidence="9">
    <location>
        <position position="291"/>
    </location>
    <ligand>
        <name>ATP</name>
        <dbReference type="ChEBI" id="CHEBI:30616"/>
    </ligand>
</feature>
<dbReference type="GO" id="GO:0005524">
    <property type="term" value="F:ATP binding"/>
    <property type="evidence" value="ECO:0007669"/>
    <property type="project" value="UniProtKB-KW"/>
</dbReference>
<keyword evidence="13" id="KW-1185">Reference proteome</keyword>
<comment type="pathway">
    <text evidence="1">Amino-acid biosynthesis; L-asparagine biosynthesis; L-asparagine from L-aspartate (L-Gln route): step 1/1.</text>
</comment>
<keyword evidence="5 9" id="KW-0067">ATP-binding</keyword>
<evidence type="ECO:0000256" key="2">
    <source>
        <dbReference type="ARBA" id="ARBA00005752"/>
    </source>
</evidence>
<dbReference type="CDD" id="cd00712">
    <property type="entry name" value="AsnB"/>
    <property type="match status" value="1"/>
</dbReference>
<dbReference type="PANTHER" id="PTHR43284:SF1">
    <property type="entry name" value="ASPARAGINE SYNTHETASE"/>
    <property type="match status" value="1"/>
</dbReference>
<dbReference type="GO" id="GO:0004066">
    <property type="term" value="F:asparagine synthase (glutamine-hydrolyzing) activity"/>
    <property type="evidence" value="ECO:0007669"/>
    <property type="project" value="UniProtKB-EC"/>
</dbReference>
<dbReference type="Gene3D" id="3.40.50.620">
    <property type="entry name" value="HUPs"/>
    <property type="match status" value="1"/>
</dbReference>
<dbReference type="InterPro" id="IPR029055">
    <property type="entry name" value="Ntn_hydrolases_N"/>
</dbReference>
<dbReference type="OrthoDB" id="9763290at2"/>
<comment type="similarity">
    <text evidence="2">Belongs to the asparagine synthetase family.</text>
</comment>
<dbReference type="InterPro" id="IPR017932">
    <property type="entry name" value="GATase_2_dom"/>
</dbReference>
<dbReference type="InterPro" id="IPR001962">
    <property type="entry name" value="Asn_synthase"/>
</dbReference>
<protein>
    <recommendedName>
        <fullName evidence="3">asparagine synthase (glutamine-hydrolyzing)</fullName>
        <ecNumber evidence="3">6.3.5.4</ecNumber>
    </recommendedName>
</protein>
<name>A0A2K1DZ33_9FLAO</name>
<evidence type="ECO:0000256" key="10">
    <source>
        <dbReference type="PIRSR" id="PIRSR001589-3"/>
    </source>
</evidence>
<evidence type="ECO:0000313" key="13">
    <source>
        <dbReference type="Proteomes" id="UP000236641"/>
    </source>
</evidence>
<dbReference type="Proteomes" id="UP000236641">
    <property type="component" value="Unassembled WGS sequence"/>
</dbReference>
<proteinExistence type="inferred from homology"/>
<accession>A0A2K1DZ33</accession>
<dbReference type="EMBL" id="POWF01000003">
    <property type="protein sequence ID" value="PNQ73285.1"/>
    <property type="molecule type" value="Genomic_DNA"/>
</dbReference>
<dbReference type="Pfam" id="PF00733">
    <property type="entry name" value="Asn_synthase"/>
    <property type="match status" value="1"/>
</dbReference>
<evidence type="ECO:0000256" key="6">
    <source>
        <dbReference type="ARBA" id="ARBA00022962"/>
    </source>
</evidence>
<keyword evidence="8" id="KW-0061">Asparagine biosynthesis</keyword>
<dbReference type="Pfam" id="PF13537">
    <property type="entry name" value="GATase_7"/>
    <property type="match status" value="1"/>
</dbReference>
<gene>
    <name evidence="12" type="primary">asnB</name>
    <name evidence="12" type="ORF">C1T31_07130</name>
</gene>
<dbReference type="InterPro" id="IPR006426">
    <property type="entry name" value="Asn_synth_AEB"/>
</dbReference>
<dbReference type="PROSITE" id="PS51278">
    <property type="entry name" value="GATASE_TYPE_2"/>
    <property type="match status" value="1"/>
</dbReference>
<evidence type="ECO:0000256" key="1">
    <source>
        <dbReference type="ARBA" id="ARBA00005187"/>
    </source>
</evidence>